<accession>A0A3N4KBR4</accession>
<evidence type="ECO:0000313" key="1">
    <source>
        <dbReference type="EMBL" id="RPB03385.1"/>
    </source>
</evidence>
<protein>
    <submittedName>
        <fullName evidence="1">Uncharacterized protein</fullName>
    </submittedName>
</protein>
<dbReference type="Proteomes" id="UP000276215">
    <property type="component" value="Unassembled WGS sequence"/>
</dbReference>
<evidence type="ECO:0000313" key="2">
    <source>
        <dbReference type="Proteomes" id="UP000276215"/>
    </source>
</evidence>
<dbReference type="EMBL" id="ML120363">
    <property type="protein sequence ID" value="RPB03385.1"/>
    <property type="molecule type" value="Genomic_DNA"/>
</dbReference>
<gene>
    <name evidence="1" type="ORF">L873DRAFT_236678</name>
</gene>
<reference evidence="1 2" key="1">
    <citation type="journal article" date="2018" name="Nat. Ecol. Evol.">
        <title>Pezizomycetes genomes reveal the molecular basis of ectomycorrhizal truffle lifestyle.</title>
        <authorList>
            <person name="Murat C."/>
            <person name="Payen T."/>
            <person name="Noel B."/>
            <person name="Kuo A."/>
            <person name="Morin E."/>
            <person name="Chen J."/>
            <person name="Kohler A."/>
            <person name="Krizsan K."/>
            <person name="Balestrini R."/>
            <person name="Da Silva C."/>
            <person name="Montanini B."/>
            <person name="Hainaut M."/>
            <person name="Levati E."/>
            <person name="Barry K.W."/>
            <person name="Belfiori B."/>
            <person name="Cichocki N."/>
            <person name="Clum A."/>
            <person name="Dockter R.B."/>
            <person name="Fauchery L."/>
            <person name="Guy J."/>
            <person name="Iotti M."/>
            <person name="Le Tacon F."/>
            <person name="Lindquist E.A."/>
            <person name="Lipzen A."/>
            <person name="Malagnac F."/>
            <person name="Mello A."/>
            <person name="Molinier V."/>
            <person name="Miyauchi S."/>
            <person name="Poulain J."/>
            <person name="Riccioni C."/>
            <person name="Rubini A."/>
            <person name="Sitrit Y."/>
            <person name="Splivallo R."/>
            <person name="Traeger S."/>
            <person name="Wang M."/>
            <person name="Zifcakova L."/>
            <person name="Wipf D."/>
            <person name="Zambonelli A."/>
            <person name="Paolocci F."/>
            <person name="Nowrousian M."/>
            <person name="Ottonello S."/>
            <person name="Baldrian P."/>
            <person name="Spatafora J.W."/>
            <person name="Henrissat B."/>
            <person name="Nagy L.G."/>
            <person name="Aury J.M."/>
            <person name="Wincker P."/>
            <person name="Grigoriev I.V."/>
            <person name="Bonfante P."/>
            <person name="Martin F.M."/>
        </authorList>
    </citation>
    <scope>NUCLEOTIDE SEQUENCE [LARGE SCALE GENOMIC DNA]</scope>
    <source>
        <strain evidence="1 2">120613-1</strain>
    </source>
</reference>
<organism evidence="1 2">
    <name type="scientific">Choiromyces venosus 120613-1</name>
    <dbReference type="NCBI Taxonomy" id="1336337"/>
    <lineage>
        <taxon>Eukaryota</taxon>
        <taxon>Fungi</taxon>
        <taxon>Dikarya</taxon>
        <taxon>Ascomycota</taxon>
        <taxon>Pezizomycotina</taxon>
        <taxon>Pezizomycetes</taxon>
        <taxon>Pezizales</taxon>
        <taxon>Tuberaceae</taxon>
        <taxon>Choiromyces</taxon>
    </lineage>
</organism>
<sequence>MGRGRVDGGREGRKALVVVVSGCRRPCRKSATSGARYQLDKSEQDKALSLLHKHNFSSAHTIVFNEQKTRKITPRNPTHPHYYPSFKNRNTIPYSLYHASNSRTPKPKFPHLPCWYLHTPLPPPQTSAFPSQPK</sequence>
<dbReference type="AlphaFoldDB" id="A0A3N4KBR4"/>
<proteinExistence type="predicted"/>
<name>A0A3N4KBR4_9PEZI</name>
<keyword evidence="2" id="KW-1185">Reference proteome</keyword>